<keyword evidence="1" id="KW-0472">Membrane</keyword>
<keyword evidence="1" id="KW-1133">Transmembrane helix</keyword>
<keyword evidence="3" id="KW-1185">Reference proteome</keyword>
<protein>
    <submittedName>
        <fullName evidence="2">Uncharacterized protein</fullName>
    </submittedName>
</protein>
<dbReference type="EMBL" id="JADGJW010000178">
    <property type="protein sequence ID" value="KAJ3222378.1"/>
    <property type="molecule type" value="Genomic_DNA"/>
</dbReference>
<dbReference type="Proteomes" id="UP001211065">
    <property type="component" value="Unassembled WGS sequence"/>
</dbReference>
<reference evidence="2" key="1">
    <citation type="submission" date="2020-05" db="EMBL/GenBank/DDBJ databases">
        <title>Phylogenomic resolution of chytrid fungi.</title>
        <authorList>
            <person name="Stajich J.E."/>
            <person name="Amses K."/>
            <person name="Simmons R."/>
            <person name="Seto K."/>
            <person name="Myers J."/>
            <person name="Bonds A."/>
            <person name="Quandt C.A."/>
            <person name="Barry K."/>
            <person name="Liu P."/>
            <person name="Grigoriev I."/>
            <person name="Longcore J.E."/>
            <person name="James T.Y."/>
        </authorList>
    </citation>
    <scope>NUCLEOTIDE SEQUENCE</scope>
    <source>
        <strain evidence="2">JEL0476</strain>
    </source>
</reference>
<comment type="caution">
    <text evidence="2">The sequence shown here is derived from an EMBL/GenBank/DDBJ whole genome shotgun (WGS) entry which is preliminary data.</text>
</comment>
<evidence type="ECO:0000313" key="2">
    <source>
        <dbReference type="EMBL" id="KAJ3222378.1"/>
    </source>
</evidence>
<proteinExistence type="predicted"/>
<keyword evidence="1" id="KW-0812">Transmembrane</keyword>
<organism evidence="2 3">
    <name type="scientific">Clydaea vesicula</name>
    <dbReference type="NCBI Taxonomy" id="447962"/>
    <lineage>
        <taxon>Eukaryota</taxon>
        <taxon>Fungi</taxon>
        <taxon>Fungi incertae sedis</taxon>
        <taxon>Chytridiomycota</taxon>
        <taxon>Chytridiomycota incertae sedis</taxon>
        <taxon>Chytridiomycetes</taxon>
        <taxon>Lobulomycetales</taxon>
        <taxon>Lobulomycetaceae</taxon>
        <taxon>Clydaea</taxon>
    </lineage>
</organism>
<sequence length="181" mass="20858">MLKVYYFASCAHLVNLLGRGLLGFITYTGLNEYSKKKKPEELYFKTETARFAVGSLIASVGVGILVWSHIFATKQVKNLWILKNGMQCRVETINVLGKNSRVVNLDNLMVKKRINDIISESLELEESRGDSVKDNFFYFINFLRSSARYVDLGKFKLDVKDGKFTNLEVFDRIFYDEELKV</sequence>
<feature type="transmembrane region" description="Helical" evidence="1">
    <location>
        <begin position="51"/>
        <end position="72"/>
    </location>
</feature>
<dbReference type="Pfam" id="PF06979">
    <property type="entry name" value="TMEM70"/>
    <property type="match status" value="1"/>
</dbReference>
<evidence type="ECO:0000256" key="1">
    <source>
        <dbReference type="SAM" id="Phobius"/>
    </source>
</evidence>
<dbReference type="InterPro" id="IPR045325">
    <property type="entry name" value="TMEM70/TMEM186/TMEM223"/>
</dbReference>
<gene>
    <name evidence="2" type="ORF">HK099_002366</name>
</gene>
<dbReference type="AlphaFoldDB" id="A0AAD5U4A2"/>
<accession>A0AAD5U4A2</accession>
<evidence type="ECO:0000313" key="3">
    <source>
        <dbReference type="Proteomes" id="UP001211065"/>
    </source>
</evidence>
<name>A0AAD5U4A2_9FUNG</name>
<feature type="transmembrane region" description="Helical" evidence="1">
    <location>
        <begin position="6"/>
        <end position="30"/>
    </location>
</feature>